<keyword evidence="3" id="KW-0732">Signal</keyword>
<protein>
    <recommendedName>
        <fullName evidence="6">SEFIR domain-containing protein</fullName>
    </recommendedName>
</protein>
<comment type="caution">
    <text evidence="4">The sequence shown here is derived from an EMBL/GenBank/DDBJ whole genome shotgun (WGS) entry which is preliminary data.</text>
</comment>
<reference evidence="4" key="2">
    <citation type="submission" date="2020-11" db="EMBL/GenBank/DDBJ databases">
        <authorList>
            <person name="McCartney M.A."/>
            <person name="Auch B."/>
            <person name="Kono T."/>
            <person name="Mallez S."/>
            <person name="Becker A."/>
            <person name="Gohl D.M."/>
            <person name="Silverstein K.A.T."/>
            <person name="Koren S."/>
            <person name="Bechman K.B."/>
            <person name="Herman A."/>
            <person name="Abrahante J.E."/>
            <person name="Garbe J."/>
        </authorList>
    </citation>
    <scope>NUCLEOTIDE SEQUENCE</scope>
    <source>
        <strain evidence="4">Duluth1</strain>
        <tissue evidence="4">Whole animal</tissue>
    </source>
</reference>
<evidence type="ECO:0008006" key="6">
    <source>
        <dbReference type="Google" id="ProtNLM"/>
    </source>
</evidence>
<proteinExistence type="predicted"/>
<name>A0A9D4GSJ2_DREPO</name>
<feature type="transmembrane region" description="Helical" evidence="2">
    <location>
        <begin position="346"/>
        <end position="368"/>
    </location>
</feature>
<evidence type="ECO:0000313" key="4">
    <source>
        <dbReference type="EMBL" id="KAH3820710.1"/>
    </source>
</evidence>
<feature type="compositionally biased region" description="Basic and acidic residues" evidence="1">
    <location>
        <begin position="575"/>
        <end position="587"/>
    </location>
</feature>
<sequence>MSMCTYFIPLILSLAAVRSEVDCDAPKTIKRCDMEARSCSQKSIRFDGDNEFFNCSVGHKEEIINFKKTNSLRKDVATLFDAPDLLGVSSYWIRELDSFDSLAIEITFRLPRAIHSGVIDQDKSKQDGRLYSGNKEQMTYGGHYQHPNAIFLKFSSVWEEAYRDSFYYKCPRERIFIFHNYSPPTHYDVDHPRNISYRCMFGLDISNPKYTYILSLNTSDGRSRDFYITLPVRYMDSKNWRPAVATNLNVSQRTIEVIVEPQPRNFTSLGYDVTLCTKERGCGPTNQISVWDTNRTVFKDISHGVYFVKVVSRTCAAAYNCSEVISYTVDATKIEKNAADLQPTQIVTMVVGCVVGVMLVLMLTVVTSRSCLRRRRKRAKYGLRVFDHDQKPQGIVIHPFLDVSRSNISTDRKYVKVLEDFQNFIEKECKCKLAPIPVDCLNGDTTALDRLFGGLKFVIVVCTDNNSNRYFRTLLTRAIHKKTQENNLFVIPVTFSCFPSPYKEKCIEESMIELLQNMNDLLSKIHCIDSEEDEFSRLKQSYENTPEYKDLESSIKDASPVSYCENINTKTESEQGTKPICEGERNSKPFVGINQPNSTKCERDGFQHKPCMQDIGENSPEIKQQEIARIKTKLSRFNDSISDISYNGARPKESCRKVHVASEQGGYVPNVISGNKFHQCDQTPYQSSLNNDRGGQSYQMSAPHRHILNENERLHIKTYSVPYTSGIHEHRIRSQPTDYDNELTLLARGQGSNIESNAPYVIYEPSANFSPSFEYQGMNEKVPISHTHDWSSRQNDITMQNIACAIPRTEHMQFDCKYNTFNHHSTPVCYGHLNQDLQTRLSSNYSRDPYYGEQNIHPLSNMSQNLSKTSDARPNKDTTSSAATAEVAKTSIYFPALDKFTTFDVTKTSIESGKLRTKPKALSIPSDLNTISDWIPPETGSILVTSNDDLMDKMSKINENYTEELQELKR</sequence>
<organism evidence="4 5">
    <name type="scientific">Dreissena polymorpha</name>
    <name type="common">Zebra mussel</name>
    <name type="synonym">Mytilus polymorpha</name>
    <dbReference type="NCBI Taxonomy" id="45954"/>
    <lineage>
        <taxon>Eukaryota</taxon>
        <taxon>Metazoa</taxon>
        <taxon>Spiralia</taxon>
        <taxon>Lophotrochozoa</taxon>
        <taxon>Mollusca</taxon>
        <taxon>Bivalvia</taxon>
        <taxon>Autobranchia</taxon>
        <taxon>Heteroconchia</taxon>
        <taxon>Euheterodonta</taxon>
        <taxon>Imparidentia</taxon>
        <taxon>Neoheterodontei</taxon>
        <taxon>Myida</taxon>
        <taxon>Dreissenoidea</taxon>
        <taxon>Dreissenidae</taxon>
        <taxon>Dreissena</taxon>
    </lineage>
</organism>
<feature type="chain" id="PRO_5039654788" description="SEFIR domain-containing protein" evidence="3">
    <location>
        <begin position="20"/>
        <end position="970"/>
    </location>
</feature>
<feature type="region of interest" description="Disordered" evidence="1">
    <location>
        <begin position="575"/>
        <end position="598"/>
    </location>
</feature>
<feature type="signal peptide" evidence="3">
    <location>
        <begin position="1"/>
        <end position="19"/>
    </location>
</feature>
<evidence type="ECO:0000256" key="3">
    <source>
        <dbReference type="SAM" id="SignalP"/>
    </source>
</evidence>
<feature type="compositionally biased region" description="Polar residues" evidence="1">
    <location>
        <begin position="857"/>
        <end position="869"/>
    </location>
</feature>
<evidence type="ECO:0000313" key="5">
    <source>
        <dbReference type="Proteomes" id="UP000828390"/>
    </source>
</evidence>
<evidence type="ECO:0000256" key="1">
    <source>
        <dbReference type="SAM" id="MobiDB-lite"/>
    </source>
</evidence>
<reference evidence="4" key="1">
    <citation type="journal article" date="2019" name="bioRxiv">
        <title>The Genome of the Zebra Mussel, Dreissena polymorpha: A Resource for Invasive Species Research.</title>
        <authorList>
            <person name="McCartney M.A."/>
            <person name="Auch B."/>
            <person name="Kono T."/>
            <person name="Mallez S."/>
            <person name="Zhang Y."/>
            <person name="Obille A."/>
            <person name="Becker A."/>
            <person name="Abrahante J.E."/>
            <person name="Garbe J."/>
            <person name="Badalamenti J.P."/>
            <person name="Herman A."/>
            <person name="Mangelson H."/>
            <person name="Liachko I."/>
            <person name="Sullivan S."/>
            <person name="Sone E.D."/>
            <person name="Koren S."/>
            <person name="Silverstein K.A.T."/>
            <person name="Beckman K.B."/>
            <person name="Gohl D.M."/>
        </authorList>
    </citation>
    <scope>NUCLEOTIDE SEQUENCE</scope>
    <source>
        <strain evidence="4">Duluth1</strain>
        <tissue evidence="4">Whole animal</tissue>
    </source>
</reference>
<feature type="region of interest" description="Disordered" evidence="1">
    <location>
        <begin position="852"/>
        <end position="882"/>
    </location>
</feature>
<dbReference type="OrthoDB" id="6162267at2759"/>
<gene>
    <name evidence="4" type="ORF">DPMN_122458</name>
</gene>
<dbReference type="EMBL" id="JAIWYP010000005">
    <property type="protein sequence ID" value="KAH3820710.1"/>
    <property type="molecule type" value="Genomic_DNA"/>
</dbReference>
<keyword evidence="2" id="KW-0472">Membrane</keyword>
<evidence type="ECO:0000256" key="2">
    <source>
        <dbReference type="SAM" id="Phobius"/>
    </source>
</evidence>
<accession>A0A9D4GSJ2</accession>
<dbReference type="AlphaFoldDB" id="A0A9D4GSJ2"/>
<keyword evidence="2" id="KW-1133">Transmembrane helix</keyword>
<dbReference type="Proteomes" id="UP000828390">
    <property type="component" value="Unassembled WGS sequence"/>
</dbReference>
<keyword evidence="2" id="KW-0812">Transmembrane</keyword>
<keyword evidence="5" id="KW-1185">Reference proteome</keyword>